<organism evidence="5 6">
    <name type="scientific">Rotaria sordida</name>
    <dbReference type="NCBI Taxonomy" id="392033"/>
    <lineage>
        <taxon>Eukaryota</taxon>
        <taxon>Metazoa</taxon>
        <taxon>Spiralia</taxon>
        <taxon>Gnathifera</taxon>
        <taxon>Rotifera</taxon>
        <taxon>Eurotatoria</taxon>
        <taxon>Bdelloidea</taxon>
        <taxon>Philodinida</taxon>
        <taxon>Philodinidae</taxon>
        <taxon>Rotaria</taxon>
    </lineage>
</organism>
<sequence length="233" mass="26254">MDIEQSVIDMYEEFMNNISNDINVQSASSVSMEQNLNNNIENHNDHSDGSTNGATNINGNHNDAINRNNNGNHSNCVNRDDIANHNDSLNPNNNEINHHSLNHNINANISGNINNSINQNNNSNTNNIINRDQNEETAEDIVEIINIQNNVHVKVLRDYGIAVGNTNSNMWSRRELHVAQDDVHIKLTLWNDQAKKISGTIINKYLKLKNVKVDWFNGSRTLISMPNTRVAIV</sequence>
<comment type="caution">
    <text evidence="5">The sequence shown here is derived from an EMBL/GenBank/DDBJ whole genome shotgun (WGS) entry which is preliminary data.</text>
</comment>
<keyword evidence="6" id="KW-1185">Reference proteome</keyword>
<name>A0A816BML5_9BILA</name>
<dbReference type="Gene3D" id="2.40.50.140">
    <property type="entry name" value="Nucleic acid-binding proteins"/>
    <property type="match status" value="1"/>
</dbReference>
<feature type="compositionally biased region" description="Polar residues" evidence="1">
    <location>
        <begin position="85"/>
        <end position="95"/>
    </location>
</feature>
<dbReference type="AlphaFoldDB" id="A0A816BML5"/>
<dbReference type="EMBL" id="CAJNOH010004391">
    <property type="protein sequence ID" value="CAF1368289.1"/>
    <property type="molecule type" value="Genomic_DNA"/>
</dbReference>
<dbReference type="EMBL" id="CAJNOL010005813">
    <property type="protein sequence ID" value="CAF1610242.1"/>
    <property type="molecule type" value="Genomic_DNA"/>
</dbReference>
<evidence type="ECO:0000313" key="6">
    <source>
        <dbReference type="Proteomes" id="UP000663870"/>
    </source>
</evidence>
<dbReference type="EMBL" id="CAJNOH010004389">
    <property type="protein sequence ID" value="CAF1368164.1"/>
    <property type="molecule type" value="Genomic_DNA"/>
</dbReference>
<reference evidence="5" key="1">
    <citation type="submission" date="2021-02" db="EMBL/GenBank/DDBJ databases">
        <authorList>
            <person name="Nowell W R."/>
        </authorList>
    </citation>
    <scope>NUCLEOTIDE SEQUENCE</scope>
</reference>
<proteinExistence type="predicted"/>
<protein>
    <submittedName>
        <fullName evidence="5">Uncharacterized protein</fullName>
    </submittedName>
</protein>
<dbReference type="SUPFAM" id="SSF50249">
    <property type="entry name" value="Nucleic acid-binding proteins"/>
    <property type="match status" value="1"/>
</dbReference>
<dbReference type="InterPro" id="IPR012340">
    <property type="entry name" value="NA-bd_OB-fold"/>
</dbReference>
<evidence type="ECO:0000313" key="2">
    <source>
        <dbReference type="EMBL" id="CAF1368164.1"/>
    </source>
</evidence>
<feature type="region of interest" description="Disordered" evidence="1">
    <location>
        <begin position="38"/>
        <end position="99"/>
    </location>
</feature>
<evidence type="ECO:0000256" key="1">
    <source>
        <dbReference type="SAM" id="MobiDB-lite"/>
    </source>
</evidence>
<evidence type="ECO:0000313" key="4">
    <source>
        <dbReference type="EMBL" id="CAF1610188.1"/>
    </source>
</evidence>
<dbReference type="Proteomes" id="UP000663870">
    <property type="component" value="Unassembled WGS sequence"/>
</dbReference>
<evidence type="ECO:0000313" key="5">
    <source>
        <dbReference type="EMBL" id="CAF1610242.1"/>
    </source>
</evidence>
<evidence type="ECO:0000313" key="3">
    <source>
        <dbReference type="EMBL" id="CAF1368289.1"/>
    </source>
</evidence>
<dbReference type="EMBL" id="CAJNOL010005811">
    <property type="protein sequence ID" value="CAF1610188.1"/>
    <property type="molecule type" value="Genomic_DNA"/>
</dbReference>
<accession>A0A816BML5</accession>
<dbReference type="Proteomes" id="UP000663854">
    <property type="component" value="Unassembled WGS sequence"/>
</dbReference>
<feature type="compositionally biased region" description="Polar residues" evidence="1">
    <location>
        <begin position="49"/>
        <end position="77"/>
    </location>
</feature>
<gene>
    <name evidence="4" type="ORF">JXQ802_LOCUS49306</name>
    <name evidence="5" type="ORF">JXQ802_LOCUS49312</name>
    <name evidence="2" type="ORF">PYM288_LOCUS33220</name>
    <name evidence="3" type="ORF">PYM288_LOCUS33226</name>
</gene>